<gene>
    <name evidence="14" type="ORF">T440DRAFT_481324</name>
</gene>
<keyword evidence="5" id="KW-0186">Copper</keyword>
<evidence type="ECO:0000256" key="9">
    <source>
        <dbReference type="ARBA" id="ARBA00044502"/>
    </source>
</evidence>
<comment type="subcellular location">
    <subcellularLocation>
        <location evidence="2 11">Secreted</location>
    </subcellularLocation>
</comment>
<keyword evidence="14" id="KW-0560">Oxidoreductase</keyword>
<accession>A0A6A7AXP6</accession>
<dbReference type="EC" id="1.14.99.56" evidence="11"/>
<feature type="domain" description="Auxiliary Activity family 9 catalytic" evidence="13">
    <location>
        <begin position="164"/>
        <end position="376"/>
    </location>
</feature>
<keyword evidence="14" id="KW-0503">Monooxygenase</keyword>
<dbReference type="InterPro" id="IPR049892">
    <property type="entry name" value="AA9"/>
</dbReference>
<comment type="similarity">
    <text evidence="9">Belongs to the polysaccharide monooxygenase AA9 family.</text>
</comment>
<keyword evidence="4 11" id="KW-0136">Cellulose degradation</keyword>
<reference evidence="14" key="1">
    <citation type="submission" date="2020-01" db="EMBL/GenBank/DDBJ databases">
        <authorList>
            <consortium name="DOE Joint Genome Institute"/>
            <person name="Haridas S."/>
            <person name="Albert R."/>
            <person name="Binder M."/>
            <person name="Bloem J."/>
            <person name="Labutti K."/>
            <person name="Salamov A."/>
            <person name="Andreopoulos B."/>
            <person name="Baker S.E."/>
            <person name="Barry K."/>
            <person name="Bills G."/>
            <person name="Bluhm B.H."/>
            <person name="Cannon C."/>
            <person name="Castanera R."/>
            <person name="Culley D.E."/>
            <person name="Daum C."/>
            <person name="Ezra D."/>
            <person name="Gonzalez J.B."/>
            <person name="Henrissat B."/>
            <person name="Kuo A."/>
            <person name="Liang C."/>
            <person name="Lipzen A."/>
            <person name="Lutzoni F."/>
            <person name="Magnuson J."/>
            <person name="Mondo S."/>
            <person name="Nolan M."/>
            <person name="Ohm R."/>
            <person name="Pangilinan J."/>
            <person name="Park H.-J."/>
            <person name="Ramirez L."/>
            <person name="Alfaro M."/>
            <person name="Sun H."/>
            <person name="Tritt A."/>
            <person name="Yoshinaga Y."/>
            <person name="Zwiers L.-H."/>
            <person name="Turgeon B.G."/>
            <person name="Goodwin S.B."/>
            <person name="Spatafora J.W."/>
            <person name="Crous P.W."/>
            <person name="Grigoriev I.V."/>
        </authorList>
    </citation>
    <scope>NUCLEOTIDE SEQUENCE</scope>
    <source>
        <strain evidence="14">IPT5</strain>
    </source>
</reference>
<sequence>MRFSTAIAIALSATASLVAAQAKCEAQNIVDACVSGYQSRIAACNLKPNDYICMCDVYTDVLVCYNNCPKSNEKPPVQNQVTQFCQAAQPLRAAQSASVASAASVAATQSHASTAASATATVTGSATGSGSAASPSTGFGKRWRVVVKVTAGGASMLALQTEHGVFVNGVDQGTFRGVRIPAYNGQNGKGGYNNGPVKDLDSIDLSSNVLGDIQAHDTIQFAPGDHLTFDWHHEVRNDTDDVIASSHHGPPLVYISPDPPTENSFVKLWHSGKYESHPFPQPGKWPATSDIAKNFGHMNARIPKDLKAGYAEMIALHEGDVSYKVNPRRGAQFYPDCVQIDVIGDGTVELPAGVSFPGAYNYNDPGVVHNVYCSTQTKKATTSPTPCVTEYMIPGPTVWEGAWPETTVVSIGPIKGLTTATPWSTWIGTDSTLTSVTYADVKSQTIMGSKIYTASWSAVYSTPTGAGPRW</sequence>
<protein>
    <recommendedName>
        <fullName evidence="11">AA9 family lytic polysaccharide monooxygenase</fullName>
        <ecNumber evidence="11">1.14.99.56</ecNumber>
    </recommendedName>
    <alternativeName>
        <fullName evidence="11">Endo-beta-1,4-glucanase</fullName>
    </alternativeName>
    <alternativeName>
        <fullName evidence="11">Glycosyl hydrolase 61 family protein</fullName>
    </alternativeName>
</protein>
<comment type="domain">
    <text evidence="11">Has a modular structure: an endo-beta-1,4-glucanase catalytic module at the N-terminus, a linker rich in serines and threonines, and a C-terminal carbohydrate-binding module (CBM).</text>
</comment>
<evidence type="ECO:0000259" key="13">
    <source>
        <dbReference type="Pfam" id="PF03443"/>
    </source>
</evidence>
<evidence type="ECO:0000256" key="10">
    <source>
        <dbReference type="ARBA" id="ARBA00045077"/>
    </source>
</evidence>
<dbReference type="InterPro" id="IPR005103">
    <property type="entry name" value="AA9_LPMO"/>
</dbReference>
<dbReference type="GO" id="GO:0030245">
    <property type="term" value="P:cellulose catabolic process"/>
    <property type="evidence" value="ECO:0007669"/>
    <property type="project" value="UniProtKB-UniRule"/>
</dbReference>
<evidence type="ECO:0000313" key="15">
    <source>
        <dbReference type="Proteomes" id="UP000799423"/>
    </source>
</evidence>
<keyword evidence="15" id="KW-1185">Reference proteome</keyword>
<dbReference type="Gene3D" id="2.70.50.70">
    <property type="match status" value="1"/>
</dbReference>
<keyword evidence="3 11" id="KW-0964">Secreted</keyword>
<evidence type="ECO:0000256" key="11">
    <source>
        <dbReference type="RuleBase" id="RU368122"/>
    </source>
</evidence>
<dbReference type="EMBL" id="MU006321">
    <property type="protein sequence ID" value="KAF2848020.1"/>
    <property type="molecule type" value="Genomic_DNA"/>
</dbReference>
<evidence type="ECO:0000256" key="4">
    <source>
        <dbReference type="ARBA" id="ARBA00023001"/>
    </source>
</evidence>
<dbReference type="Pfam" id="PF03443">
    <property type="entry name" value="AA9"/>
    <property type="match status" value="1"/>
</dbReference>
<dbReference type="AlphaFoldDB" id="A0A6A7AXP6"/>
<comment type="function">
    <text evidence="11">Lytic polysaccharide monooxygenase (LMPO) that depolymerizes crystalline and amorphous polysaccharides via the oxidation of scissile alpha- or beta-(1-4)-glycosidic bonds, yielding C1 and/or C4 oxidation products. Catalysis by LPMOs requires the reduction of the active-site copper from Cu(II) to Cu(I) by a reducing agent and H(2)O(2) or O(2) as a cosubstrate.</text>
</comment>
<name>A0A6A7AXP6_9PLEO</name>
<dbReference type="CDD" id="cd21175">
    <property type="entry name" value="LPMO_AA9"/>
    <property type="match status" value="1"/>
</dbReference>
<evidence type="ECO:0000256" key="8">
    <source>
        <dbReference type="ARBA" id="ARBA00023326"/>
    </source>
</evidence>
<keyword evidence="8 11" id="KW-0624">Polysaccharide degradation</keyword>
<evidence type="ECO:0000256" key="5">
    <source>
        <dbReference type="ARBA" id="ARBA00023008"/>
    </source>
</evidence>
<evidence type="ECO:0000256" key="7">
    <source>
        <dbReference type="ARBA" id="ARBA00023277"/>
    </source>
</evidence>
<dbReference type="PANTHER" id="PTHR33353:SF17">
    <property type="entry name" value="ENDO-BETA-1,4-GLUCANASE D"/>
    <property type="match status" value="1"/>
</dbReference>
<organism evidence="14 15">
    <name type="scientific">Plenodomus tracheiphilus IPT5</name>
    <dbReference type="NCBI Taxonomy" id="1408161"/>
    <lineage>
        <taxon>Eukaryota</taxon>
        <taxon>Fungi</taxon>
        <taxon>Dikarya</taxon>
        <taxon>Ascomycota</taxon>
        <taxon>Pezizomycotina</taxon>
        <taxon>Dothideomycetes</taxon>
        <taxon>Pleosporomycetidae</taxon>
        <taxon>Pleosporales</taxon>
        <taxon>Pleosporineae</taxon>
        <taxon>Leptosphaeriaceae</taxon>
        <taxon>Plenodomus</taxon>
    </lineage>
</organism>
<evidence type="ECO:0000256" key="3">
    <source>
        <dbReference type="ARBA" id="ARBA00022525"/>
    </source>
</evidence>
<feature type="signal peptide" evidence="12">
    <location>
        <begin position="1"/>
        <end position="20"/>
    </location>
</feature>
<keyword evidence="6 11" id="KW-1015">Disulfide bond</keyword>
<keyword evidence="7 11" id="KW-0119">Carbohydrate metabolism</keyword>
<evidence type="ECO:0000256" key="12">
    <source>
        <dbReference type="SAM" id="SignalP"/>
    </source>
</evidence>
<dbReference type="OrthoDB" id="2525337at2759"/>
<evidence type="ECO:0000256" key="1">
    <source>
        <dbReference type="ARBA" id="ARBA00001973"/>
    </source>
</evidence>
<dbReference type="PANTHER" id="PTHR33353">
    <property type="entry name" value="PUTATIVE (AFU_ORTHOLOGUE AFUA_1G12560)-RELATED"/>
    <property type="match status" value="1"/>
</dbReference>
<comment type="cofactor">
    <cofactor evidence="1">
        <name>Cu(2+)</name>
        <dbReference type="ChEBI" id="CHEBI:29036"/>
    </cofactor>
</comment>
<dbReference type="GO" id="GO:0008810">
    <property type="term" value="F:cellulase activity"/>
    <property type="evidence" value="ECO:0007669"/>
    <property type="project" value="UniProtKB-UniRule"/>
</dbReference>
<feature type="chain" id="PRO_5025625846" description="AA9 family lytic polysaccharide monooxygenase" evidence="12">
    <location>
        <begin position="21"/>
        <end position="470"/>
    </location>
</feature>
<proteinExistence type="inferred from homology"/>
<evidence type="ECO:0000256" key="2">
    <source>
        <dbReference type="ARBA" id="ARBA00004613"/>
    </source>
</evidence>
<evidence type="ECO:0000256" key="6">
    <source>
        <dbReference type="ARBA" id="ARBA00023157"/>
    </source>
</evidence>
<comment type="catalytic activity">
    <reaction evidence="10 11">
        <text>[(1-&gt;4)-beta-D-glucosyl]n+m + reduced acceptor + O2 = 4-dehydro-beta-D-glucosyl-[(1-&gt;4)-beta-D-glucosyl]n-1 + [(1-&gt;4)-beta-D-glucosyl]m + acceptor + H2O.</text>
        <dbReference type="EC" id="1.14.99.56"/>
    </reaction>
</comment>
<dbReference type="GO" id="GO:0004497">
    <property type="term" value="F:monooxygenase activity"/>
    <property type="evidence" value="ECO:0007669"/>
    <property type="project" value="UniProtKB-KW"/>
</dbReference>
<dbReference type="GO" id="GO:0005576">
    <property type="term" value="C:extracellular region"/>
    <property type="evidence" value="ECO:0007669"/>
    <property type="project" value="UniProtKB-SubCell"/>
</dbReference>
<keyword evidence="12" id="KW-0732">Signal</keyword>
<dbReference type="GO" id="GO:0030248">
    <property type="term" value="F:cellulose binding"/>
    <property type="evidence" value="ECO:0007669"/>
    <property type="project" value="UniProtKB-UniRule"/>
</dbReference>
<evidence type="ECO:0000313" key="14">
    <source>
        <dbReference type="EMBL" id="KAF2848020.1"/>
    </source>
</evidence>
<dbReference type="Proteomes" id="UP000799423">
    <property type="component" value="Unassembled WGS sequence"/>
</dbReference>